<dbReference type="PANTHER" id="PTHR43794">
    <property type="entry name" value="AMINOHYDROLASE SSNA-RELATED"/>
    <property type="match status" value="1"/>
</dbReference>
<evidence type="ECO:0000313" key="4">
    <source>
        <dbReference type="EMBL" id="CAB3800918.1"/>
    </source>
</evidence>
<dbReference type="EMBL" id="CADIKM010000040">
    <property type="protein sequence ID" value="CAB3800918.1"/>
    <property type="molecule type" value="Genomic_DNA"/>
</dbReference>
<dbReference type="GO" id="GO:0016810">
    <property type="term" value="F:hydrolase activity, acting on carbon-nitrogen (but not peptide) bonds"/>
    <property type="evidence" value="ECO:0007669"/>
    <property type="project" value="InterPro"/>
</dbReference>
<dbReference type="SUPFAM" id="SSF51338">
    <property type="entry name" value="Composite domain of metallo-dependent hydrolases"/>
    <property type="match status" value="1"/>
</dbReference>
<keyword evidence="2 4" id="KW-0378">Hydrolase</keyword>
<dbReference type="Gene3D" id="3.20.20.140">
    <property type="entry name" value="Metal-dependent hydrolases"/>
    <property type="match status" value="1"/>
</dbReference>
<dbReference type="InterPro" id="IPR032466">
    <property type="entry name" value="Metal_Hydrolase"/>
</dbReference>
<dbReference type="Gene3D" id="2.30.40.10">
    <property type="entry name" value="Urease, subunit C, domain 1"/>
    <property type="match status" value="1"/>
</dbReference>
<reference evidence="4 5" key="1">
    <citation type="submission" date="2020-04" db="EMBL/GenBank/DDBJ databases">
        <authorList>
            <person name="De Canck E."/>
        </authorList>
    </citation>
    <scope>NUCLEOTIDE SEQUENCE [LARGE SCALE GENOMIC DNA]</scope>
    <source>
        <strain evidence="4 5">LMG 28138</strain>
    </source>
</reference>
<proteinExistence type="inferred from homology"/>
<dbReference type="AlphaFoldDB" id="A0A6S7BSE7"/>
<feature type="domain" description="Amidohydrolase-related" evidence="3">
    <location>
        <begin position="59"/>
        <end position="443"/>
    </location>
</feature>
<accession>A0A6S7BSE7</accession>
<comment type="similarity">
    <text evidence="1">Belongs to the metallo-dependent hydrolases superfamily. ATZ/TRZ family.</text>
</comment>
<sequence>MNTLFKDVYVYDAESTSGMYGPTHVLVEGNRIAAIGAHAADRFDASAGREIDGRSRHLLVPGLINAHFHSPANHLKGSLRSLPLELFMLYESPTDAELTPTPREAYLRTMLAALEMLRTGTTTVQDDAFLMPSPTPEIIDAVMRAYADCGIRASVALDQPELPEADKLPYLARDAGPALRAALEAPAPLDSAGLLAMYDYLVSTWHGTHGGRLTAATSISAPQRVSPEYFEAIDDLSRRHAIPLFAHMLETKVQRALAHEQPRFAGRSLVQYTADLGLLSKRMNIIHAVWVTDDDLSLIAGSGATIVHNPISNLRLGSGVAPFRRMKDFGITTALGIDEAICDDSSNLWGVVKTAGLIHNVSGLDSDEWPTASEVLDSLWRGGATAMLQAHQLGEIREGFLGDLTMLDLHSSAFTPLNDLRGQLVYCESGASVRLTMVDGRVVFEDGRITTVDEEALLGEAREVFARKLPVIERARREAGAVHPHYQAMVRKAAAADLGMNRWIGNR</sequence>
<protein>
    <submittedName>
        <fullName evidence="4">Melamine deaminase</fullName>
        <ecNumber evidence="4">3.5.4.45</ecNumber>
    </submittedName>
</protein>
<evidence type="ECO:0000256" key="2">
    <source>
        <dbReference type="ARBA" id="ARBA00022801"/>
    </source>
</evidence>
<dbReference type="SUPFAM" id="SSF51556">
    <property type="entry name" value="Metallo-dependent hydrolases"/>
    <property type="match status" value="1"/>
</dbReference>
<dbReference type="EC" id="3.5.4.45" evidence="4"/>
<dbReference type="RefSeq" id="WP_175107546.1">
    <property type="nucleotide sequence ID" value="NZ_CADIKM010000040.1"/>
</dbReference>
<evidence type="ECO:0000256" key="1">
    <source>
        <dbReference type="ARBA" id="ARBA00006745"/>
    </source>
</evidence>
<evidence type="ECO:0000259" key="3">
    <source>
        <dbReference type="Pfam" id="PF01979"/>
    </source>
</evidence>
<dbReference type="Pfam" id="PF01979">
    <property type="entry name" value="Amidohydro_1"/>
    <property type="match status" value="1"/>
</dbReference>
<dbReference type="PANTHER" id="PTHR43794:SF11">
    <property type="entry name" value="AMIDOHYDROLASE-RELATED DOMAIN-CONTAINING PROTEIN"/>
    <property type="match status" value="1"/>
</dbReference>
<organism evidence="4 5">
    <name type="scientific">Pararobbsia alpina</name>
    <dbReference type="NCBI Taxonomy" id="621374"/>
    <lineage>
        <taxon>Bacteria</taxon>
        <taxon>Pseudomonadati</taxon>
        <taxon>Pseudomonadota</taxon>
        <taxon>Betaproteobacteria</taxon>
        <taxon>Burkholderiales</taxon>
        <taxon>Burkholderiaceae</taxon>
        <taxon>Pararobbsia</taxon>
    </lineage>
</organism>
<gene>
    <name evidence="4" type="primary">triA</name>
    <name evidence="4" type="ORF">LMG28138_04931</name>
</gene>
<keyword evidence="5" id="KW-1185">Reference proteome</keyword>
<name>A0A6S7BSE7_9BURK</name>
<dbReference type="Proteomes" id="UP000494115">
    <property type="component" value="Unassembled WGS sequence"/>
</dbReference>
<evidence type="ECO:0000313" key="5">
    <source>
        <dbReference type="Proteomes" id="UP000494115"/>
    </source>
</evidence>
<dbReference type="InterPro" id="IPR006680">
    <property type="entry name" value="Amidohydro-rel"/>
</dbReference>
<dbReference type="InterPro" id="IPR050287">
    <property type="entry name" value="MTA/SAH_deaminase"/>
</dbReference>
<dbReference type="InterPro" id="IPR011059">
    <property type="entry name" value="Metal-dep_hydrolase_composite"/>
</dbReference>